<reference evidence="1 2" key="1">
    <citation type="submission" date="2020-08" db="EMBL/GenBank/DDBJ databases">
        <title>Dyella sp. G9 isolated from forest soil.</title>
        <authorList>
            <person name="Fu J."/>
            <person name="Qiu L."/>
        </authorList>
    </citation>
    <scope>NUCLEOTIDE SEQUENCE [LARGE SCALE GENOMIC DNA]</scope>
    <source>
        <strain evidence="1 2">G9</strain>
    </source>
</reference>
<sequence length="246" mass="26214">MVLAPLNPITFGHDEVVVTLSQGRTDHGHTGLGFWDEQGVPNVYHLDGHHRVLLEPAAAKQGAWLTEPVPIPPTALKQLAVYVRGVVKSLCQQGGTVDYGIDFIAAKGSFAENGDYTPPVGSTGLTCSSFVVELLRGFHLNLIDETTWQSSEDNVKWATGLAEIFDNVAKQVRAANQGDALAQMFEERARVITAAAPQGLRLLPTEVAGAVSMPPDRWPVAYNDAQGPAHQARAVLSEAVAAATTG</sequence>
<dbReference type="RefSeq" id="WP_187058956.1">
    <property type="nucleotide sequence ID" value="NZ_CP060412.1"/>
</dbReference>
<proteinExistence type="predicted"/>
<accession>A0A7G8Q9N2</accession>
<evidence type="ECO:0000313" key="1">
    <source>
        <dbReference type="EMBL" id="QNK03490.1"/>
    </source>
</evidence>
<dbReference type="Proteomes" id="UP000515873">
    <property type="component" value="Chromosome"/>
</dbReference>
<protein>
    <submittedName>
        <fullName evidence="1">Uncharacterized protein</fullName>
    </submittedName>
</protein>
<name>A0A7G8Q9N2_9GAMM</name>
<dbReference type="AlphaFoldDB" id="A0A7G8Q9N2"/>
<evidence type="ECO:0000313" key="2">
    <source>
        <dbReference type="Proteomes" id="UP000515873"/>
    </source>
</evidence>
<dbReference type="EMBL" id="CP060412">
    <property type="protein sequence ID" value="QNK03490.1"/>
    <property type="molecule type" value="Genomic_DNA"/>
</dbReference>
<keyword evidence="2" id="KW-1185">Reference proteome</keyword>
<organism evidence="1 2">
    <name type="scientific">Dyella telluris</name>
    <dbReference type="NCBI Taxonomy" id="2763498"/>
    <lineage>
        <taxon>Bacteria</taxon>
        <taxon>Pseudomonadati</taxon>
        <taxon>Pseudomonadota</taxon>
        <taxon>Gammaproteobacteria</taxon>
        <taxon>Lysobacterales</taxon>
        <taxon>Rhodanobacteraceae</taxon>
        <taxon>Dyella</taxon>
    </lineage>
</organism>
<gene>
    <name evidence="1" type="ORF">H8F01_10445</name>
</gene>
<dbReference type="KEGG" id="dtl:H8F01_10445"/>